<sequence length="238" mass="27139">MIPLGKTLLIGTASSLLGAVCLDYVLSKHYFKIETIREDTNREQVMKTYASLKIPSLNMQEVSLNDKLENVSMLDRFESKYGEEIMLMDHYRTSISIPKSGESMSQLNSTEMAQSFYSSPLFGLEKMILARIEPTFGNLENSKIEKMNFDIGENVSIFHVIEKKDDEILLRTPWGSLSWMKVVRKSDSEYELNFGSGILTKGHLGSKPMFKVLIPFHAIYSRYLLAFTKRGIAINKKL</sequence>
<evidence type="ECO:0000313" key="1">
    <source>
        <dbReference type="EMBL" id="EFC40903.1"/>
    </source>
</evidence>
<accession>D2VQN8</accession>
<dbReference type="KEGG" id="ngr:NAEGRDRAFT_71293"/>
<dbReference type="Proteomes" id="UP000006671">
    <property type="component" value="Unassembled WGS sequence"/>
</dbReference>
<dbReference type="VEuPathDB" id="AmoebaDB:NAEGRDRAFT_71293"/>
<dbReference type="InParanoid" id="D2VQN8"/>
<protein>
    <submittedName>
        <fullName evidence="1">Predicted protein</fullName>
    </submittedName>
</protein>
<dbReference type="eggNOG" id="ENOG502SZWC">
    <property type="taxonomic scope" value="Eukaryota"/>
</dbReference>
<dbReference type="RefSeq" id="XP_002673647.1">
    <property type="nucleotide sequence ID" value="XM_002673601.1"/>
</dbReference>
<dbReference type="OMA" id="NEILMRT"/>
<organism evidence="2">
    <name type="scientific">Naegleria gruberi</name>
    <name type="common">Amoeba</name>
    <dbReference type="NCBI Taxonomy" id="5762"/>
    <lineage>
        <taxon>Eukaryota</taxon>
        <taxon>Discoba</taxon>
        <taxon>Heterolobosea</taxon>
        <taxon>Tetramitia</taxon>
        <taxon>Eutetramitia</taxon>
        <taxon>Vahlkampfiidae</taxon>
        <taxon>Naegleria</taxon>
    </lineage>
</organism>
<reference evidence="1 2" key="1">
    <citation type="journal article" date="2010" name="Cell">
        <title>The genome of Naegleria gruberi illuminates early eukaryotic versatility.</title>
        <authorList>
            <person name="Fritz-Laylin L.K."/>
            <person name="Prochnik S.E."/>
            <person name="Ginger M.L."/>
            <person name="Dacks J.B."/>
            <person name="Carpenter M.L."/>
            <person name="Field M.C."/>
            <person name="Kuo A."/>
            <person name="Paredez A."/>
            <person name="Chapman J."/>
            <person name="Pham J."/>
            <person name="Shu S."/>
            <person name="Neupane R."/>
            <person name="Cipriano M."/>
            <person name="Mancuso J."/>
            <person name="Tu H."/>
            <person name="Salamov A."/>
            <person name="Lindquist E."/>
            <person name="Shapiro H."/>
            <person name="Lucas S."/>
            <person name="Grigoriev I.V."/>
            <person name="Cande W.Z."/>
            <person name="Fulton C."/>
            <person name="Rokhsar D.S."/>
            <person name="Dawson S.C."/>
        </authorList>
    </citation>
    <scope>NUCLEOTIDE SEQUENCE [LARGE SCALE GENOMIC DNA]</scope>
    <source>
        <strain evidence="1 2">NEG-M</strain>
    </source>
</reference>
<name>D2VQN8_NAEGR</name>
<proteinExistence type="predicted"/>
<dbReference type="AlphaFoldDB" id="D2VQN8"/>
<gene>
    <name evidence="1" type="ORF">NAEGRDRAFT_71293</name>
</gene>
<keyword evidence="2" id="KW-1185">Reference proteome</keyword>
<dbReference type="OrthoDB" id="73350at2759"/>
<dbReference type="GeneID" id="8855622"/>
<dbReference type="EMBL" id="GG738889">
    <property type="protein sequence ID" value="EFC40903.1"/>
    <property type="molecule type" value="Genomic_DNA"/>
</dbReference>
<evidence type="ECO:0000313" key="2">
    <source>
        <dbReference type="Proteomes" id="UP000006671"/>
    </source>
</evidence>